<dbReference type="KEGG" id="bfo:118412262"/>
<dbReference type="Proteomes" id="UP000001554">
    <property type="component" value="Chromosome 3"/>
</dbReference>
<keyword evidence="2" id="KW-0812">Transmembrane</keyword>
<dbReference type="RefSeq" id="XP_035670889.1">
    <property type="nucleotide sequence ID" value="XM_035814996.1"/>
</dbReference>
<accession>A0A9J7KWI3</accession>
<keyword evidence="3" id="KW-1185">Reference proteome</keyword>
<dbReference type="AlphaFoldDB" id="A0A9J7KWI3"/>
<keyword evidence="2" id="KW-1133">Transmembrane helix</keyword>
<evidence type="ECO:0000313" key="4">
    <source>
        <dbReference type="RefSeq" id="XP_035670889.1"/>
    </source>
</evidence>
<evidence type="ECO:0000256" key="2">
    <source>
        <dbReference type="SAM" id="Phobius"/>
    </source>
</evidence>
<dbReference type="OMA" id="RASCPCV"/>
<feature type="region of interest" description="Disordered" evidence="1">
    <location>
        <begin position="49"/>
        <end position="70"/>
    </location>
</feature>
<evidence type="ECO:0000256" key="1">
    <source>
        <dbReference type="SAM" id="MobiDB-lite"/>
    </source>
</evidence>
<reference evidence="3" key="1">
    <citation type="journal article" date="2020" name="Nat. Ecol. Evol.">
        <title>Deeply conserved synteny resolves early events in vertebrate evolution.</title>
        <authorList>
            <person name="Simakov O."/>
            <person name="Marletaz F."/>
            <person name="Yue J.X."/>
            <person name="O'Connell B."/>
            <person name="Jenkins J."/>
            <person name="Brandt A."/>
            <person name="Calef R."/>
            <person name="Tung C.H."/>
            <person name="Huang T.K."/>
            <person name="Schmutz J."/>
            <person name="Satoh N."/>
            <person name="Yu J.K."/>
            <person name="Putnam N.H."/>
            <person name="Green R.E."/>
            <person name="Rokhsar D.S."/>
        </authorList>
    </citation>
    <scope>NUCLEOTIDE SEQUENCE [LARGE SCALE GENOMIC DNA]</scope>
    <source>
        <strain evidence="3">S238N-H82</strain>
    </source>
</reference>
<dbReference type="GeneID" id="118412262"/>
<keyword evidence="2" id="KW-0472">Membrane</keyword>
<protein>
    <submittedName>
        <fullName evidence="4">Uncharacterized protein LOC118412262</fullName>
    </submittedName>
</protein>
<gene>
    <name evidence="4" type="primary">LOC118412262</name>
</gene>
<evidence type="ECO:0000313" key="3">
    <source>
        <dbReference type="Proteomes" id="UP000001554"/>
    </source>
</evidence>
<name>A0A9J7KWI3_BRAFL</name>
<feature type="compositionally biased region" description="Polar residues" evidence="1">
    <location>
        <begin position="52"/>
        <end position="61"/>
    </location>
</feature>
<organism evidence="3 4">
    <name type="scientific">Branchiostoma floridae</name>
    <name type="common">Florida lancelet</name>
    <name type="synonym">Amphioxus</name>
    <dbReference type="NCBI Taxonomy" id="7739"/>
    <lineage>
        <taxon>Eukaryota</taxon>
        <taxon>Metazoa</taxon>
        <taxon>Chordata</taxon>
        <taxon>Cephalochordata</taxon>
        <taxon>Leptocardii</taxon>
        <taxon>Amphioxiformes</taxon>
        <taxon>Branchiostomatidae</taxon>
        <taxon>Branchiostoma</taxon>
    </lineage>
</organism>
<feature type="transmembrane region" description="Helical" evidence="2">
    <location>
        <begin position="20"/>
        <end position="41"/>
    </location>
</feature>
<sequence>MAESGGRNQVATMQWTGFRVSMTTLMMIMGVVAVLIALLPAKAQQPHDKSLRTTSTLTDTGASADEADMGSARVAPEGGVRVRKARSLWGRRRRRASCPCVSYCPRRRCGGWYWYRRCRVVGHYCCNRRCSFYVG</sequence>
<proteinExistence type="predicted"/>
<reference evidence="4" key="2">
    <citation type="submission" date="2025-08" db="UniProtKB">
        <authorList>
            <consortium name="RefSeq"/>
        </authorList>
    </citation>
    <scope>IDENTIFICATION</scope>
    <source>
        <strain evidence="4">S238N-H82</strain>
        <tissue evidence="4">Testes</tissue>
    </source>
</reference>